<reference evidence="1 2" key="1">
    <citation type="journal article" date="2005" name="Nucleic Acids Res.">
        <title>Genomic blueprint of Hahella chejuensis, a marine microbe producing an algicidal agent.</title>
        <authorList>
            <person name="Jeong H."/>
            <person name="Yim J.H."/>
            <person name="Lee C."/>
            <person name="Choi S.-H."/>
            <person name="Park Y.K."/>
            <person name="Yoon S.H."/>
            <person name="Hur C.-G."/>
            <person name="Kang H.-Y."/>
            <person name="Kim D."/>
            <person name="Lee H.H."/>
            <person name="Park K.H."/>
            <person name="Park S.-H."/>
            <person name="Park H.-S."/>
            <person name="Lee H.K."/>
            <person name="Oh T.K."/>
            <person name="Kim J.F."/>
        </authorList>
    </citation>
    <scope>NUCLEOTIDE SEQUENCE [LARGE SCALE GENOMIC DNA]</scope>
    <source>
        <strain evidence="1 2">KCTC 2396</strain>
    </source>
</reference>
<keyword evidence="2" id="KW-1185">Reference proteome</keyword>
<dbReference type="RefSeq" id="WP_011396975.1">
    <property type="nucleotide sequence ID" value="NC_007645.1"/>
</dbReference>
<evidence type="ECO:0000313" key="2">
    <source>
        <dbReference type="Proteomes" id="UP000000238"/>
    </source>
</evidence>
<protein>
    <submittedName>
        <fullName evidence="1">Uncharacterized protein</fullName>
    </submittedName>
</protein>
<proteinExistence type="predicted"/>
<dbReference type="HOGENOM" id="CLU_695923_0_0_6"/>
<name>Q2SHG8_HAHCH</name>
<dbReference type="KEGG" id="hch:HCH_03143"/>
<dbReference type="AlphaFoldDB" id="Q2SHG8"/>
<organism evidence="1 2">
    <name type="scientific">Hahella chejuensis (strain KCTC 2396)</name>
    <dbReference type="NCBI Taxonomy" id="349521"/>
    <lineage>
        <taxon>Bacteria</taxon>
        <taxon>Pseudomonadati</taxon>
        <taxon>Pseudomonadota</taxon>
        <taxon>Gammaproteobacteria</taxon>
        <taxon>Oceanospirillales</taxon>
        <taxon>Hahellaceae</taxon>
        <taxon>Hahella</taxon>
    </lineage>
</organism>
<evidence type="ECO:0000313" key="1">
    <source>
        <dbReference type="EMBL" id="ABC29906.1"/>
    </source>
</evidence>
<accession>Q2SHG8</accession>
<gene>
    <name evidence="1" type="ordered locus">HCH_03143</name>
</gene>
<dbReference type="EMBL" id="CP000155">
    <property type="protein sequence ID" value="ABC29906.1"/>
    <property type="molecule type" value="Genomic_DNA"/>
</dbReference>
<sequence length="396" mass="44555">MALDPDLSEGLVNDQFTRVTQDILLASKRWEASVWEFMSSYEVALLRFKATIQSQEELERKAVDYAFTALALAGGGIITASVARSIEKYVYDKSLSFVCKNNLETVFNRVYANEKVKSIVGGIIKKGEDALSQKIIGAIKGGVGKYQYVKTPTNNSEMSVLSGMMYYIKHKASLLSDALRDAAESYLISVGTRFESYRLDNYNNTISEVIGCKYMFPPFTDSSGSKASFSQQMKDRVQEKIELSMYLARLLDCDTLVQRYENSPLVKSTNVRTPIYHSPSQVGYPNTLPERAQSYNNTGLIGQRVVYSPYGYKVAEQLNRLANKIYNNGNIVEFSYWRGTRPTAESLVKAESLANILGQPYNQHLVGSDRPILPRDSKLLGLTERQKKVIKQNSRF</sequence>
<dbReference type="Proteomes" id="UP000000238">
    <property type="component" value="Chromosome"/>
</dbReference>